<keyword evidence="5" id="KW-1185">Reference proteome</keyword>
<dbReference type="Proteomes" id="UP000596742">
    <property type="component" value="Unassembled WGS sequence"/>
</dbReference>
<protein>
    <submittedName>
        <fullName evidence="4">Uncharacterized protein</fullName>
    </submittedName>
</protein>
<feature type="compositionally biased region" description="Basic and acidic residues" evidence="1">
    <location>
        <begin position="272"/>
        <end position="290"/>
    </location>
</feature>
<dbReference type="OrthoDB" id="6112320at2759"/>
<proteinExistence type="predicted"/>
<evidence type="ECO:0000313" key="4">
    <source>
        <dbReference type="EMBL" id="VDI73823.1"/>
    </source>
</evidence>
<feature type="signal peptide" evidence="3">
    <location>
        <begin position="1"/>
        <end position="23"/>
    </location>
</feature>
<dbReference type="EMBL" id="UYJE01009482">
    <property type="protein sequence ID" value="VDI73823.1"/>
    <property type="molecule type" value="Genomic_DNA"/>
</dbReference>
<evidence type="ECO:0000256" key="2">
    <source>
        <dbReference type="SAM" id="Phobius"/>
    </source>
</evidence>
<feature type="region of interest" description="Disordered" evidence="1">
    <location>
        <begin position="347"/>
        <end position="371"/>
    </location>
</feature>
<sequence>MWMMNLIIVLLLVLVGLTERTHAENTAVVDGQVNAVNSDNCQLTCQLPNFLKSLCDPLIAHLHCKKSLVEKTIKKLTTVDKTIQCYCMWHAVFRHGRVDKSVFAMMVDYTPYNKTNQMSVRLSTLGRECQAFNDQLCVGRLKDTKDGLFSKNDGLTKLLDEKKKPAKKDTGITLTNEEEMIMWFGVAGGAIVFIICIFFVIRLNKDSSPKSPYDKGSLDDGGMSRDKRDTCCDSFIDKFRRNSKTSVAEKEKLLQQRVIIQKNPVPQPHSYPSDKKKDKRRSEKDKKQIAGDDWNSKSTQCGTVDFDVSLTSFSVSTEDTRVKTLTGMRMAESESDGEEARLFHSSLMYGNNDTPDKTRNRVKSTSSLVSN</sequence>
<dbReference type="AlphaFoldDB" id="A0A8B6H500"/>
<evidence type="ECO:0000313" key="5">
    <source>
        <dbReference type="Proteomes" id="UP000596742"/>
    </source>
</evidence>
<feature type="region of interest" description="Disordered" evidence="1">
    <location>
        <begin position="257"/>
        <end position="295"/>
    </location>
</feature>
<keyword evidence="2" id="KW-0472">Membrane</keyword>
<reference evidence="4" key="1">
    <citation type="submission" date="2018-11" db="EMBL/GenBank/DDBJ databases">
        <authorList>
            <person name="Alioto T."/>
            <person name="Alioto T."/>
        </authorList>
    </citation>
    <scope>NUCLEOTIDE SEQUENCE</scope>
</reference>
<accession>A0A8B6H500</accession>
<keyword evidence="2" id="KW-1133">Transmembrane helix</keyword>
<feature type="chain" id="PRO_5033063200" evidence="3">
    <location>
        <begin position="24"/>
        <end position="371"/>
    </location>
</feature>
<feature type="transmembrane region" description="Helical" evidence="2">
    <location>
        <begin position="180"/>
        <end position="201"/>
    </location>
</feature>
<evidence type="ECO:0000256" key="1">
    <source>
        <dbReference type="SAM" id="MobiDB-lite"/>
    </source>
</evidence>
<evidence type="ECO:0000256" key="3">
    <source>
        <dbReference type="SAM" id="SignalP"/>
    </source>
</evidence>
<comment type="caution">
    <text evidence="4">The sequence shown here is derived from an EMBL/GenBank/DDBJ whole genome shotgun (WGS) entry which is preliminary data.</text>
</comment>
<keyword evidence="3" id="KW-0732">Signal</keyword>
<keyword evidence="2" id="KW-0812">Transmembrane</keyword>
<name>A0A8B6H500_MYTGA</name>
<organism evidence="4 5">
    <name type="scientific">Mytilus galloprovincialis</name>
    <name type="common">Mediterranean mussel</name>
    <dbReference type="NCBI Taxonomy" id="29158"/>
    <lineage>
        <taxon>Eukaryota</taxon>
        <taxon>Metazoa</taxon>
        <taxon>Spiralia</taxon>
        <taxon>Lophotrochozoa</taxon>
        <taxon>Mollusca</taxon>
        <taxon>Bivalvia</taxon>
        <taxon>Autobranchia</taxon>
        <taxon>Pteriomorphia</taxon>
        <taxon>Mytilida</taxon>
        <taxon>Mytiloidea</taxon>
        <taxon>Mytilidae</taxon>
        <taxon>Mytilinae</taxon>
        <taxon>Mytilus</taxon>
    </lineage>
</organism>
<gene>
    <name evidence="4" type="ORF">MGAL_10B042751</name>
</gene>